<evidence type="ECO:0000313" key="3">
    <source>
        <dbReference type="WBParaSite" id="SSLN_0000736301-mRNA-1"/>
    </source>
</evidence>
<reference evidence="1 2" key="2">
    <citation type="submission" date="2018-11" db="EMBL/GenBank/DDBJ databases">
        <authorList>
            <consortium name="Pathogen Informatics"/>
        </authorList>
    </citation>
    <scope>NUCLEOTIDE SEQUENCE [LARGE SCALE GENOMIC DNA]</scope>
    <source>
        <strain evidence="1 2">NST_G2</strain>
    </source>
</reference>
<evidence type="ECO:0000313" key="2">
    <source>
        <dbReference type="Proteomes" id="UP000275846"/>
    </source>
</evidence>
<dbReference type="WBParaSite" id="SSLN_0000736301-mRNA-1">
    <property type="protein sequence ID" value="SSLN_0000736301-mRNA-1"/>
    <property type="gene ID" value="SSLN_0000736301"/>
</dbReference>
<protein>
    <submittedName>
        <fullName evidence="1 3">Uncharacterized protein</fullName>
    </submittedName>
</protein>
<gene>
    <name evidence="1" type="ORF">SSLN_LOCUS7128</name>
</gene>
<dbReference type="AlphaFoldDB" id="A0A183SSD0"/>
<name>A0A183SSD0_SCHSO</name>
<keyword evidence="2" id="KW-1185">Reference proteome</keyword>
<dbReference type="EMBL" id="UYSU01034001">
    <property type="protein sequence ID" value="VDL93513.1"/>
    <property type="molecule type" value="Genomic_DNA"/>
</dbReference>
<sequence>MACPLVQVSSPSAFGCHQAPAAIQDSSVDVLAMGQRKSRDIGTPMAQWQWGPPQPTHPCRSSPQPKLLGAALYSRALLGEPLHSLLDAGTGGNNVVIRPALHLPQVFM</sequence>
<dbReference type="Proteomes" id="UP000275846">
    <property type="component" value="Unassembled WGS sequence"/>
</dbReference>
<evidence type="ECO:0000313" key="1">
    <source>
        <dbReference type="EMBL" id="VDL93513.1"/>
    </source>
</evidence>
<proteinExistence type="predicted"/>
<organism evidence="3">
    <name type="scientific">Schistocephalus solidus</name>
    <name type="common">Tapeworm</name>
    <dbReference type="NCBI Taxonomy" id="70667"/>
    <lineage>
        <taxon>Eukaryota</taxon>
        <taxon>Metazoa</taxon>
        <taxon>Spiralia</taxon>
        <taxon>Lophotrochozoa</taxon>
        <taxon>Platyhelminthes</taxon>
        <taxon>Cestoda</taxon>
        <taxon>Eucestoda</taxon>
        <taxon>Diphyllobothriidea</taxon>
        <taxon>Diphyllobothriidae</taxon>
        <taxon>Schistocephalus</taxon>
    </lineage>
</organism>
<reference evidence="3" key="1">
    <citation type="submission" date="2016-06" db="UniProtKB">
        <authorList>
            <consortium name="WormBaseParasite"/>
        </authorList>
    </citation>
    <scope>IDENTIFICATION</scope>
</reference>
<accession>A0A183SSD0</accession>